<dbReference type="AlphaFoldDB" id="M3E127"/>
<reference evidence="2 3" key="1">
    <citation type="journal article" date="2013" name="Genome Announc.">
        <title>Draft Genome Sequence of Streptomyces gancidicus Strain BKS 13-15.</title>
        <authorList>
            <person name="Kumar S."/>
            <person name="Kaur N."/>
            <person name="Singh N.K."/>
            <person name="Raghava G.P."/>
            <person name="Mayilraj S."/>
        </authorList>
    </citation>
    <scope>NUCLEOTIDE SEQUENCE [LARGE SCALE GENOMIC DNA]</scope>
    <source>
        <strain evidence="2 3">BKS 13-15</strain>
    </source>
</reference>
<feature type="compositionally biased region" description="Low complexity" evidence="1">
    <location>
        <begin position="558"/>
        <end position="573"/>
    </location>
</feature>
<protein>
    <submittedName>
        <fullName evidence="2">Cation transport ATPase</fullName>
    </submittedName>
</protein>
<feature type="compositionally biased region" description="Basic and acidic residues" evidence="1">
    <location>
        <begin position="314"/>
        <end position="330"/>
    </location>
</feature>
<dbReference type="Proteomes" id="UP000011732">
    <property type="component" value="Unassembled WGS sequence"/>
</dbReference>
<feature type="compositionally biased region" description="Basic residues" evidence="1">
    <location>
        <begin position="401"/>
        <end position="415"/>
    </location>
</feature>
<keyword evidence="3" id="KW-1185">Reference proteome</keyword>
<feature type="compositionally biased region" description="Basic and acidic residues" evidence="1">
    <location>
        <begin position="434"/>
        <end position="443"/>
    </location>
</feature>
<feature type="compositionally biased region" description="Basic and acidic residues" evidence="1">
    <location>
        <begin position="528"/>
        <end position="540"/>
    </location>
</feature>
<proteinExistence type="predicted"/>
<feature type="compositionally biased region" description="Basic and acidic residues" evidence="1">
    <location>
        <begin position="458"/>
        <end position="475"/>
    </location>
</feature>
<accession>M3E127</accession>
<feature type="region of interest" description="Disordered" evidence="1">
    <location>
        <begin position="314"/>
        <end position="353"/>
    </location>
</feature>
<evidence type="ECO:0000313" key="3">
    <source>
        <dbReference type="Proteomes" id="UP000011732"/>
    </source>
</evidence>
<feature type="compositionally biased region" description="Acidic residues" evidence="1">
    <location>
        <begin position="288"/>
        <end position="301"/>
    </location>
</feature>
<name>M3E127_STREZ</name>
<feature type="compositionally biased region" description="Basic and acidic residues" evidence="1">
    <location>
        <begin position="341"/>
        <end position="353"/>
    </location>
</feature>
<evidence type="ECO:0000313" key="2">
    <source>
        <dbReference type="EMBL" id="EMF27026.1"/>
    </source>
</evidence>
<organism evidence="2 3">
    <name type="scientific">Streptomyces gancidicus BKS 13-15</name>
    <dbReference type="NCBI Taxonomy" id="1284664"/>
    <lineage>
        <taxon>Bacteria</taxon>
        <taxon>Bacillati</taxon>
        <taxon>Actinomycetota</taxon>
        <taxon>Actinomycetes</taxon>
        <taxon>Kitasatosporales</taxon>
        <taxon>Streptomycetaceae</taxon>
        <taxon>Streptomyces</taxon>
        <taxon>Streptomyces pseudogriseolus group</taxon>
    </lineage>
</organism>
<comment type="caution">
    <text evidence="2">The sequence shown here is derived from an EMBL/GenBank/DDBJ whole genome shotgun (WGS) entry which is preliminary data.</text>
</comment>
<feature type="region of interest" description="Disordered" evidence="1">
    <location>
        <begin position="516"/>
        <end position="574"/>
    </location>
</feature>
<feature type="region of interest" description="Disordered" evidence="1">
    <location>
        <begin position="287"/>
        <end position="306"/>
    </location>
</feature>
<dbReference type="EMBL" id="AOHP01000088">
    <property type="protein sequence ID" value="EMF27026.1"/>
    <property type="molecule type" value="Genomic_DNA"/>
</dbReference>
<feature type="region of interest" description="Disordered" evidence="1">
    <location>
        <begin position="390"/>
        <end position="502"/>
    </location>
</feature>
<dbReference type="AntiFam" id="ANF00095">
    <property type="entry name" value="Shadow ORF (opposite ABC transporters)"/>
</dbReference>
<feature type="compositionally biased region" description="Basic and acidic residues" evidence="1">
    <location>
        <begin position="416"/>
        <end position="427"/>
    </location>
</feature>
<sequence length="601" mass="62805">MERLAPGRVEPRDGAQQSVRVGVGGVGEQLAAPGGLHDLARVEHVDLVAESRDHAEVVGDHQQGGALLVHELLEQLQDLRLDGHVEGRGGLVGDEQARGAGDRHGDERALAHAAGELVRVLLEPPGRVGDADPVQQVGGLLAGGLPLHPAVTLQDLGDLHADRDDRVQRGQRVLEDHRHLAAAQVAARGRVHREQVRAVELGTAADGETLRGQQAHQGQGGHGLAAAGLADQAHDLALVDLEGDAVDRPGLLAAAAAEGDGQFVDSEQRHGGSAPQLRVEGFPHGLAEEGEAEGGDDDADGGVDRHRGGVAEEALRLGEHDAPLGDRRVGVAEPQVGQGGRLDDRGGQGERGLHDHRAERVGQDLREHDAALAHTQGLGREDVVRAALGQHRAAQQAGEHRHLHHTHGDHHRGQRLPHDGGDGDRQQQRRQRQHHVDEAHDDGVDAPSGVAAEGGRGAGDDADHEAGDQADQRGDDADEQGLPGADEHPGEQVAAEVVEAEPVAVAGPDELALVGEDLAAPGLRARRVGREERPDDRDEHEQDDDDGADDGHLAGLQPAEGLPPEAGAGAGLADGRQFRETLDLLGLGGDSHVSAPALSGR</sequence>
<feature type="compositionally biased region" description="Low complexity" evidence="1">
    <location>
        <begin position="493"/>
        <end position="502"/>
    </location>
</feature>
<evidence type="ECO:0000256" key="1">
    <source>
        <dbReference type="SAM" id="MobiDB-lite"/>
    </source>
</evidence>
<gene>
    <name evidence="2" type="ORF">H114_21168</name>
</gene>